<dbReference type="Pfam" id="PF00535">
    <property type="entry name" value="Glycos_transf_2"/>
    <property type="match status" value="1"/>
</dbReference>
<keyword evidence="3" id="KW-1185">Reference proteome</keyword>
<dbReference type="SUPFAM" id="SSF53448">
    <property type="entry name" value="Nucleotide-diphospho-sugar transferases"/>
    <property type="match status" value="1"/>
</dbReference>
<feature type="domain" description="Glycosyltransferase 2-like" evidence="1">
    <location>
        <begin position="5"/>
        <end position="163"/>
    </location>
</feature>
<reference evidence="2 3" key="1">
    <citation type="submission" date="2023-12" db="EMBL/GenBank/DDBJ databases">
        <title>Novel species of the genus Arcicella isolated from rivers.</title>
        <authorList>
            <person name="Lu H."/>
        </authorList>
    </citation>
    <scope>NUCLEOTIDE SEQUENCE [LARGE SCALE GENOMIC DNA]</scope>
    <source>
        <strain evidence="2 3">KCTC 23307</strain>
    </source>
</reference>
<evidence type="ECO:0000313" key="2">
    <source>
        <dbReference type="EMBL" id="MEA5141822.1"/>
    </source>
</evidence>
<keyword evidence="2" id="KW-0328">Glycosyltransferase</keyword>
<protein>
    <submittedName>
        <fullName evidence="2">Glycosyltransferase family 2 protein</fullName>
        <ecNumber evidence="2">2.4.-.-</ecNumber>
    </submittedName>
</protein>
<dbReference type="GO" id="GO:0016757">
    <property type="term" value="F:glycosyltransferase activity"/>
    <property type="evidence" value="ECO:0007669"/>
    <property type="project" value="UniProtKB-KW"/>
</dbReference>
<name>A0ABU5QGZ1_9BACT</name>
<evidence type="ECO:0000259" key="1">
    <source>
        <dbReference type="Pfam" id="PF00535"/>
    </source>
</evidence>
<organism evidence="2 3">
    <name type="scientific">Arcicella rigui</name>
    <dbReference type="NCBI Taxonomy" id="797020"/>
    <lineage>
        <taxon>Bacteria</taxon>
        <taxon>Pseudomonadati</taxon>
        <taxon>Bacteroidota</taxon>
        <taxon>Cytophagia</taxon>
        <taxon>Cytophagales</taxon>
        <taxon>Flectobacillaceae</taxon>
        <taxon>Arcicella</taxon>
    </lineage>
</organism>
<dbReference type="PANTHER" id="PTHR22916">
    <property type="entry name" value="GLYCOSYLTRANSFERASE"/>
    <property type="match status" value="1"/>
</dbReference>
<dbReference type="RefSeq" id="WP_323298976.1">
    <property type="nucleotide sequence ID" value="NZ_JAYFUM010000033.1"/>
</dbReference>
<keyword evidence="2" id="KW-0808">Transferase</keyword>
<sequence length="253" mass="28612">MIKLSIITITYNAEKFLKRTIESIVAQSNQDFEYIIIDGKSKDATLAIAKAYGERVNLLVSEPDKGLYDAMNKGLRLASGEFVWFMNAGDEINDSEVVANLIQSLAETNADVFYGDTYFVEENGTIQGLRSEITPHRLPKNLKWQDMNLGMLVCHQAFIARKSIAPFYLENNLSADVDWEISCLKRAKKVQFLDIVVAKYLVGGISNKQLKRSLIDRYEVLKKHFGLFGAILAHIQITIRGVKLILKKGGKYW</sequence>
<accession>A0ABU5QGZ1</accession>
<gene>
    <name evidence="2" type="ORF">VB248_21885</name>
</gene>
<dbReference type="Gene3D" id="3.90.550.10">
    <property type="entry name" value="Spore Coat Polysaccharide Biosynthesis Protein SpsA, Chain A"/>
    <property type="match status" value="1"/>
</dbReference>
<comment type="caution">
    <text evidence="2">The sequence shown here is derived from an EMBL/GenBank/DDBJ whole genome shotgun (WGS) entry which is preliminary data.</text>
</comment>
<dbReference type="InterPro" id="IPR029044">
    <property type="entry name" value="Nucleotide-diphossugar_trans"/>
</dbReference>
<dbReference type="PANTHER" id="PTHR22916:SF67">
    <property type="entry name" value="COLANIC ACID BIOSYNTHESIS GLYCOSYL TRANSFERASE WCAE-RELATED"/>
    <property type="match status" value="1"/>
</dbReference>
<dbReference type="InterPro" id="IPR001173">
    <property type="entry name" value="Glyco_trans_2-like"/>
</dbReference>
<evidence type="ECO:0000313" key="3">
    <source>
        <dbReference type="Proteomes" id="UP001302949"/>
    </source>
</evidence>
<proteinExistence type="predicted"/>
<dbReference type="CDD" id="cd06433">
    <property type="entry name" value="GT_2_WfgS_like"/>
    <property type="match status" value="1"/>
</dbReference>
<dbReference type="Proteomes" id="UP001302949">
    <property type="component" value="Unassembled WGS sequence"/>
</dbReference>
<dbReference type="EMBL" id="JAYFUM010000033">
    <property type="protein sequence ID" value="MEA5141822.1"/>
    <property type="molecule type" value="Genomic_DNA"/>
</dbReference>
<dbReference type="EC" id="2.4.-.-" evidence="2"/>